<evidence type="ECO:0000256" key="2">
    <source>
        <dbReference type="ARBA" id="ARBA00022786"/>
    </source>
</evidence>
<evidence type="ECO:0000256" key="3">
    <source>
        <dbReference type="PROSITE-ProRule" id="PRU00104"/>
    </source>
</evidence>
<reference evidence="6" key="1">
    <citation type="submission" date="2020-03" db="EMBL/GenBank/DDBJ databases">
        <title>Evolution of repeat sequences and sex chromosomes of tilapia species revealed by chromosome-level genomes.</title>
        <authorList>
            <person name="Xu L."/>
            <person name="Tao W."/>
            <person name="Wang D."/>
            <person name="Zhou Q."/>
        </authorList>
    </citation>
    <scope>NUCLEOTIDE SEQUENCE [LARGE SCALE GENOMIC DNA]</scope>
    <source>
        <strain evidence="6">Israel</strain>
    </source>
</reference>
<dbReference type="InterPro" id="IPR000569">
    <property type="entry name" value="HECT_dom"/>
</dbReference>
<name>A0AAZ1X5M2_OREAU</name>
<dbReference type="SUPFAM" id="SSF56204">
    <property type="entry name" value="Hect, E3 ligase catalytic domain"/>
    <property type="match status" value="1"/>
</dbReference>
<dbReference type="AlphaFoldDB" id="A0AAZ1X5M2"/>
<dbReference type="Ensembl" id="ENSOABT00000069976.1">
    <property type="protein sequence ID" value="ENSOABP00000063301.1"/>
    <property type="gene ID" value="ENSOABG00000029247.1"/>
</dbReference>
<dbReference type="Gene3D" id="3.30.2410.10">
    <property type="entry name" value="Hect, E3 ligase catalytic domain"/>
    <property type="match status" value="1"/>
</dbReference>
<dbReference type="Proteomes" id="UP000472276">
    <property type="component" value="Unassembled WGS sequence"/>
</dbReference>
<dbReference type="Pfam" id="PF00632">
    <property type="entry name" value="HECT"/>
    <property type="match status" value="1"/>
</dbReference>
<keyword evidence="1" id="KW-0808">Transferase</keyword>
<proteinExistence type="predicted"/>
<evidence type="ECO:0000259" key="4">
    <source>
        <dbReference type="PROSITE" id="PS50237"/>
    </source>
</evidence>
<keyword evidence="2 3" id="KW-0833">Ubl conjugation pathway</keyword>
<sequence length="110" mass="11893">MFRPDLSPAGINKRHKEVLTLGFWADYLLDCEEKATAVCLEDLMMFATGLTAVPPAGMTPPPCIQFLSVSPFPVANTCANTLKLPICDSYSIFKANMDFGIQNAPGFGCS</sequence>
<evidence type="ECO:0000313" key="6">
    <source>
        <dbReference type="Proteomes" id="UP000472276"/>
    </source>
</evidence>
<dbReference type="PROSITE" id="PS50237">
    <property type="entry name" value="HECT"/>
    <property type="match status" value="1"/>
</dbReference>
<keyword evidence="6" id="KW-1185">Reference proteome</keyword>
<reference evidence="5" key="2">
    <citation type="submission" date="2025-08" db="UniProtKB">
        <authorList>
            <consortium name="Ensembl"/>
        </authorList>
    </citation>
    <scope>IDENTIFICATION</scope>
</reference>
<reference evidence="5" key="3">
    <citation type="submission" date="2025-09" db="UniProtKB">
        <authorList>
            <consortium name="Ensembl"/>
        </authorList>
    </citation>
    <scope>IDENTIFICATION</scope>
</reference>
<feature type="domain" description="HECT" evidence="4">
    <location>
        <begin position="43"/>
        <end position="110"/>
    </location>
</feature>
<evidence type="ECO:0000313" key="5">
    <source>
        <dbReference type="Ensembl" id="ENSOABP00000063301.1"/>
    </source>
</evidence>
<feature type="active site" description="Glycyl thioester intermediate" evidence="3">
    <location>
        <position position="78"/>
    </location>
</feature>
<evidence type="ECO:0000256" key="1">
    <source>
        <dbReference type="ARBA" id="ARBA00022679"/>
    </source>
</evidence>
<dbReference type="GO" id="GO:0004842">
    <property type="term" value="F:ubiquitin-protein transferase activity"/>
    <property type="evidence" value="ECO:0007669"/>
    <property type="project" value="InterPro"/>
</dbReference>
<organism evidence="5 6">
    <name type="scientific">Oreochromis aureus</name>
    <name type="common">Israeli tilapia</name>
    <name type="synonym">Chromis aureus</name>
    <dbReference type="NCBI Taxonomy" id="47969"/>
    <lineage>
        <taxon>Eukaryota</taxon>
        <taxon>Metazoa</taxon>
        <taxon>Chordata</taxon>
        <taxon>Craniata</taxon>
        <taxon>Vertebrata</taxon>
        <taxon>Euteleostomi</taxon>
        <taxon>Actinopterygii</taxon>
        <taxon>Neopterygii</taxon>
        <taxon>Teleostei</taxon>
        <taxon>Neoteleostei</taxon>
        <taxon>Acanthomorphata</taxon>
        <taxon>Ovalentaria</taxon>
        <taxon>Cichlomorphae</taxon>
        <taxon>Cichliformes</taxon>
        <taxon>Cichlidae</taxon>
        <taxon>African cichlids</taxon>
        <taxon>Pseudocrenilabrinae</taxon>
        <taxon>Oreochromini</taxon>
        <taxon>Oreochromis</taxon>
    </lineage>
</organism>
<protein>
    <recommendedName>
        <fullName evidence="4">HECT domain-containing protein</fullName>
    </recommendedName>
</protein>
<dbReference type="InterPro" id="IPR035983">
    <property type="entry name" value="Hect_E3_ubiquitin_ligase"/>
</dbReference>
<accession>A0AAZ1X5M2</accession>